<dbReference type="AlphaFoldDB" id="A0AAV4N728"/>
<proteinExistence type="predicted"/>
<evidence type="ECO:0000313" key="1">
    <source>
        <dbReference type="EMBL" id="GIX79229.1"/>
    </source>
</evidence>
<reference evidence="1 2" key="1">
    <citation type="submission" date="2021-06" db="EMBL/GenBank/DDBJ databases">
        <title>Caerostris extrusa draft genome.</title>
        <authorList>
            <person name="Kono N."/>
            <person name="Arakawa K."/>
        </authorList>
    </citation>
    <scope>NUCLEOTIDE SEQUENCE [LARGE SCALE GENOMIC DNA]</scope>
</reference>
<comment type="caution">
    <text evidence="1">The sequence shown here is derived from an EMBL/GenBank/DDBJ whole genome shotgun (WGS) entry which is preliminary data.</text>
</comment>
<dbReference type="Proteomes" id="UP001054945">
    <property type="component" value="Unassembled WGS sequence"/>
</dbReference>
<sequence length="82" mass="8827">MCATEDSTPHLTQKAEAVRVFQWHLFCGESHPSGEKVGRRGALPPQTTFSSTSVPPLFLTPTLLQTSSIDHAENFCAVAVAS</sequence>
<name>A0AAV4N728_CAEEX</name>
<accession>A0AAV4N728</accession>
<gene>
    <name evidence="1" type="ORF">CEXT_713981</name>
</gene>
<dbReference type="EMBL" id="BPLR01020477">
    <property type="protein sequence ID" value="GIX79229.1"/>
    <property type="molecule type" value="Genomic_DNA"/>
</dbReference>
<protein>
    <submittedName>
        <fullName evidence="1">Uncharacterized protein</fullName>
    </submittedName>
</protein>
<evidence type="ECO:0000313" key="2">
    <source>
        <dbReference type="Proteomes" id="UP001054945"/>
    </source>
</evidence>
<keyword evidence="2" id="KW-1185">Reference proteome</keyword>
<organism evidence="1 2">
    <name type="scientific">Caerostris extrusa</name>
    <name type="common">Bark spider</name>
    <name type="synonym">Caerostris bankana</name>
    <dbReference type="NCBI Taxonomy" id="172846"/>
    <lineage>
        <taxon>Eukaryota</taxon>
        <taxon>Metazoa</taxon>
        <taxon>Ecdysozoa</taxon>
        <taxon>Arthropoda</taxon>
        <taxon>Chelicerata</taxon>
        <taxon>Arachnida</taxon>
        <taxon>Araneae</taxon>
        <taxon>Araneomorphae</taxon>
        <taxon>Entelegynae</taxon>
        <taxon>Araneoidea</taxon>
        <taxon>Araneidae</taxon>
        <taxon>Caerostris</taxon>
    </lineage>
</organism>